<protein>
    <submittedName>
        <fullName evidence="1">Uncharacterized protein</fullName>
    </submittedName>
</protein>
<gene>
    <name evidence="1" type="ORF">FOPG_16187</name>
</gene>
<proteinExistence type="predicted"/>
<sequence length="55" mass="6146">MGLRERTPTRRPSWLEGDQTVTGSFLLDSGITRRTAIREGLGSRPLAGSKLETMW</sequence>
<name>X0GWD3_FUSOX</name>
<dbReference type="EMBL" id="KK033333">
    <property type="protein sequence ID" value="EXL67693.1"/>
    <property type="molecule type" value="Genomic_DNA"/>
</dbReference>
<accession>X0GWD3</accession>
<reference evidence="1" key="1">
    <citation type="submission" date="2011-11" db="EMBL/GenBank/DDBJ databases">
        <title>The Genome Sequence of Fusarium oxysporum PHW808.</title>
        <authorList>
            <consortium name="The Broad Institute Genome Sequencing Platform"/>
            <person name="Ma L.-J."/>
            <person name="Gale L.R."/>
            <person name="Schwartz D.C."/>
            <person name="Zhou S."/>
            <person name="Corby-Kistler H."/>
            <person name="Young S.K."/>
            <person name="Zeng Q."/>
            <person name="Gargeya S."/>
            <person name="Fitzgerald M."/>
            <person name="Haas B."/>
            <person name="Abouelleil A."/>
            <person name="Alvarado L."/>
            <person name="Arachchi H.M."/>
            <person name="Berlin A."/>
            <person name="Brown A."/>
            <person name="Chapman S.B."/>
            <person name="Chen Z."/>
            <person name="Dunbar C."/>
            <person name="Freedman E."/>
            <person name="Gearin G."/>
            <person name="Goldberg J."/>
            <person name="Griggs A."/>
            <person name="Gujja S."/>
            <person name="Heiman D."/>
            <person name="Howarth C."/>
            <person name="Larson L."/>
            <person name="Lui A."/>
            <person name="MacDonald P.J.P."/>
            <person name="Montmayeur A."/>
            <person name="Murphy C."/>
            <person name="Neiman D."/>
            <person name="Pearson M."/>
            <person name="Priest M."/>
            <person name="Roberts A."/>
            <person name="Saif S."/>
            <person name="Shea T."/>
            <person name="Shenoy N."/>
            <person name="Sisk P."/>
            <person name="Stolte C."/>
            <person name="Sykes S."/>
            <person name="Wortman J."/>
            <person name="Nusbaum C."/>
            <person name="Birren B."/>
        </authorList>
    </citation>
    <scope>NUCLEOTIDE SEQUENCE [LARGE SCALE GENOMIC DNA]</scope>
    <source>
        <strain evidence="1">54008</strain>
    </source>
</reference>
<dbReference type="Proteomes" id="UP000030676">
    <property type="component" value="Unassembled WGS sequence"/>
</dbReference>
<evidence type="ECO:0000313" key="1">
    <source>
        <dbReference type="EMBL" id="EXL67693.1"/>
    </source>
</evidence>
<dbReference type="HOGENOM" id="CLU_3032458_0_0_1"/>
<dbReference type="AlphaFoldDB" id="X0GWD3"/>
<organism evidence="1">
    <name type="scientific">Fusarium oxysporum f. sp. conglutinans race 2 54008</name>
    <dbReference type="NCBI Taxonomy" id="1089457"/>
    <lineage>
        <taxon>Eukaryota</taxon>
        <taxon>Fungi</taxon>
        <taxon>Dikarya</taxon>
        <taxon>Ascomycota</taxon>
        <taxon>Pezizomycotina</taxon>
        <taxon>Sordariomycetes</taxon>
        <taxon>Hypocreomycetidae</taxon>
        <taxon>Hypocreales</taxon>
        <taxon>Nectriaceae</taxon>
        <taxon>Fusarium</taxon>
        <taxon>Fusarium oxysporum species complex</taxon>
    </lineage>
</organism>
<reference evidence="1" key="2">
    <citation type="submission" date="2014-03" db="EMBL/GenBank/DDBJ databases">
        <title>The Genome Annotation of Fusarium oxysporum PHW808.</title>
        <authorList>
            <consortium name="The Broad Institute Genomics Platform"/>
            <person name="Ma L.-J."/>
            <person name="Corby-Kistler H."/>
            <person name="Broz K."/>
            <person name="Gale L.R."/>
            <person name="Jonkers W."/>
            <person name="O'Donnell K."/>
            <person name="Ploetz R."/>
            <person name="Steinberg C."/>
            <person name="Schwartz D.C."/>
            <person name="VanEtten H."/>
            <person name="Zhou S."/>
            <person name="Young S.K."/>
            <person name="Zeng Q."/>
            <person name="Gargeya S."/>
            <person name="Fitzgerald M."/>
            <person name="Abouelleil A."/>
            <person name="Alvarado L."/>
            <person name="Chapman S.B."/>
            <person name="Gainer-Dewar J."/>
            <person name="Goldberg J."/>
            <person name="Griggs A."/>
            <person name="Gujja S."/>
            <person name="Hansen M."/>
            <person name="Howarth C."/>
            <person name="Imamovic A."/>
            <person name="Ireland A."/>
            <person name="Larimer J."/>
            <person name="McCowan C."/>
            <person name="Murphy C."/>
            <person name="Pearson M."/>
            <person name="Poon T.W."/>
            <person name="Priest M."/>
            <person name="Roberts A."/>
            <person name="Saif S."/>
            <person name="Shea T."/>
            <person name="Sykes S."/>
            <person name="Wortman J."/>
            <person name="Nusbaum C."/>
            <person name="Birren B."/>
        </authorList>
    </citation>
    <scope>NUCLEOTIDE SEQUENCE</scope>
    <source>
        <strain evidence="1">54008</strain>
    </source>
</reference>